<dbReference type="EMBL" id="MGGR01000004">
    <property type="protein sequence ID" value="OGM34648.1"/>
    <property type="molecule type" value="Genomic_DNA"/>
</dbReference>
<protein>
    <submittedName>
        <fullName evidence="1">Uncharacterized protein</fullName>
    </submittedName>
</protein>
<dbReference type="STRING" id="1802505.A3D01_06430"/>
<name>A0A1F7Z6V6_9BACT</name>
<gene>
    <name evidence="1" type="ORF">A3D01_06430</name>
</gene>
<evidence type="ECO:0000313" key="1">
    <source>
        <dbReference type="EMBL" id="OGM34648.1"/>
    </source>
</evidence>
<reference evidence="1 2" key="1">
    <citation type="journal article" date="2016" name="Nat. Commun.">
        <title>Thousands of microbial genomes shed light on interconnected biogeochemical processes in an aquifer system.</title>
        <authorList>
            <person name="Anantharaman K."/>
            <person name="Brown C.T."/>
            <person name="Hug L.A."/>
            <person name="Sharon I."/>
            <person name="Castelle C.J."/>
            <person name="Probst A.J."/>
            <person name="Thomas B.C."/>
            <person name="Singh A."/>
            <person name="Wilkins M.J."/>
            <person name="Karaoz U."/>
            <person name="Brodie E.L."/>
            <person name="Williams K.H."/>
            <person name="Hubbard S.S."/>
            <person name="Banfield J.F."/>
        </authorList>
    </citation>
    <scope>NUCLEOTIDE SEQUENCE [LARGE SCALE GENOMIC DNA]</scope>
</reference>
<proteinExistence type="predicted"/>
<dbReference type="Proteomes" id="UP000177169">
    <property type="component" value="Unassembled WGS sequence"/>
</dbReference>
<comment type="caution">
    <text evidence="1">The sequence shown here is derived from an EMBL/GenBank/DDBJ whole genome shotgun (WGS) entry which is preliminary data.</text>
</comment>
<accession>A0A1F7Z6V6</accession>
<sequence>MTEGKSISPEQIELVKHRLEAFRSVIWPIALAMPQTRKGTCANLSKTEADIVYKLVMCRVVSETLNIVSIPRLWEQLKILGVEEVNHEELELSSYRRGKLKKKVQFLAVMIMGDSPVWDELIVPLVDSGFRVVGHGDRPRISWSPSTDSS</sequence>
<dbReference type="AlphaFoldDB" id="A0A1F7Z6V6"/>
<organism evidence="1 2">
    <name type="scientific">Candidatus Woesebacteria bacterium RIFCSPHIGHO2_02_FULL_39_13</name>
    <dbReference type="NCBI Taxonomy" id="1802505"/>
    <lineage>
        <taxon>Bacteria</taxon>
        <taxon>Candidatus Woeseibacteriota</taxon>
    </lineage>
</organism>
<evidence type="ECO:0000313" key="2">
    <source>
        <dbReference type="Proteomes" id="UP000177169"/>
    </source>
</evidence>